<reference evidence="1 2" key="2">
    <citation type="journal article" date="2022" name="Mol. Ecol. Resour.">
        <title>The genomes of chicory, endive, great burdock and yacon provide insights into Asteraceae paleo-polyploidization history and plant inulin production.</title>
        <authorList>
            <person name="Fan W."/>
            <person name="Wang S."/>
            <person name="Wang H."/>
            <person name="Wang A."/>
            <person name="Jiang F."/>
            <person name="Liu H."/>
            <person name="Zhao H."/>
            <person name="Xu D."/>
            <person name="Zhang Y."/>
        </authorList>
    </citation>
    <scope>NUCLEOTIDE SEQUENCE [LARGE SCALE GENOMIC DNA]</scope>
    <source>
        <strain evidence="2">cv. Yunnan</strain>
        <tissue evidence="1">Leaves</tissue>
    </source>
</reference>
<evidence type="ECO:0000313" key="2">
    <source>
        <dbReference type="Proteomes" id="UP001056120"/>
    </source>
</evidence>
<sequence>MYTSEWREQDAPFVDLVVPNSPRDGQVEDASDSESTESYDDDPDAARISTPHNQRKKYVSIPSKRVKMVARRKMKKTKGPPPKSSSQKKRRAEDEADKDYNPSEDLDPTSAQSRKSMKARPKFVSKSSTMIQ</sequence>
<protein>
    <submittedName>
        <fullName evidence="1">Uncharacterized protein</fullName>
    </submittedName>
</protein>
<gene>
    <name evidence="1" type="ORF">L1987_40234</name>
</gene>
<name>A0ACB9GU54_9ASTR</name>
<reference evidence="2" key="1">
    <citation type="journal article" date="2022" name="Mol. Ecol. Resour.">
        <title>The genomes of chicory, endive, great burdock and yacon provide insights into Asteraceae palaeo-polyploidization history and plant inulin production.</title>
        <authorList>
            <person name="Fan W."/>
            <person name="Wang S."/>
            <person name="Wang H."/>
            <person name="Wang A."/>
            <person name="Jiang F."/>
            <person name="Liu H."/>
            <person name="Zhao H."/>
            <person name="Xu D."/>
            <person name="Zhang Y."/>
        </authorList>
    </citation>
    <scope>NUCLEOTIDE SEQUENCE [LARGE SCALE GENOMIC DNA]</scope>
    <source>
        <strain evidence="2">cv. Yunnan</strain>
    </source>
</reference>
<accession>A0ACB9GU54</accession>
<keyword evidence="2" id="KW-1185">Reference proteome</keyword>
<comment type="caution">
    <text evidence="1">The sequence shown here is derived from an EMBL/GenBank/DDBJ whole genome shotgun (WGS) entry which is preliminary data.</text>
</comment>
<proteinExistence type="predicted"/>
<dbReference type="EMBL" id="CM042030">
    <property type="protein sequence ID" value="KAI3786500.1"/>
    <property type="molecule type" value="Genomic_DNA"/>
</dbReference>
<organism evidence="1 2">
    <name type="scientific">Smallanthus sonchifolius</name>
    <dbReference type="NCBI Taxonomy" id="185202"/>
    <lineage>
        <taxon>Eukaryota</taxon>
        <taxon>Viridiplantae</taxon>
        <taxon>Streptophyta</taxon>
        <taxon>Embryophyta</taxon>
        <taxon>Tracheophyta</taxon>
        <taxon>Spermatophyta</taxon>
        <taxon>Magnoliopsida</taxon>
        <taxon>eudicotyledons</taxon>
        <taxon>Gunneridae</taxon>
        <taxon>Pentapetalae</taxon>
        <taxon>asterids</taxon>
        <taxon>campanulids</taxon>
        <taxon>Asterales</taxon>
        <taxon>Asteraceae</taxon>
        <taxon>Asteroideae</taxon>
        <taxon>Heliantheae alliance</taxon>
        <taxon>Millerieae</taxon>
        <taxon>Smallanthus</taxon>
    </lineage>
</organism>
<dbReference type="Proteomes" id="UP001056120">
    <property type="component" value="Linkage Group LG13"/>
</dbReference>
<evidence type="ECO:0000313" key="1">
    <source>
        <dbReference type="EMBL" id="KAI3786500.1"/>
    </source>
</evidence>